<dbReference type="Proteomes" id="UP000050277">
    <property type="component" value="Unassembled WGS sequence"/>
</dbReference>
<dbReference type="AlphaFoldDB" id="A0A0P6Y365"/>
<dbReference type="RefSeq" id="WP_054533656.1">
    <property type="nucleotide sequence ID" value="NZ_LGKP01000012.1"/>
</dbReference>
<evidence type="ECO:0000256" key="1">
    <source>
        <dbReference type="ARBA" id="ARBA00023015"/>
    </source>
</evidence>
<evidence type="ECO:0000256" key="3">
    <source>
        <dbReference type="ARBA" id="ARBA00023163"/>
    </source>
</evidence>
<dbReference type="InterPro" id="IPR001647">
    <property type="entry name" value="HTH_TetR"/>
</dbReference>
<dbReference type="PROSITE" id="PS01081">
    <property type="entry name" value="HTH_TETR_1"/>
    <property type="match status" value="1"/>
</dbReference>
<dbReference type="Gene3D" id="1.10.357.10">
    <property type="entry name" value="Tetracycline Repressor, domain 2"/>
    <property type="match status" value="1"/>
</dbReference>
<reference evidence="6 7" key="1">
    <citation type="submission" date="2015-07" db="EMBL/GenBank/DDBJ databases">
        <title>Whole genome sequence of Herpetosiphon geysericola DSM 7119.</title>
        <authorList>
            <person name="Hemp J."/>
            <person name="Ward L.M."/>
            <person name="Pace L.A."/>
            <person name="Fischer W.W."/>
        </authorList>
    </citation>
    <scope>NUCLEOTIDE SEQUENCE [LARGE SCALE GENOMIC DNA]</scope>
    <source>
        <strain evidence="6 7">DSM 7119</strain>
    </source>
</reference>
<evidence type="ECO:0000256" key="2">
    <source>
        <dbReference type="ARBA" id="ARBA00023125"/>
    </source>
</evidence>
<dbReference type="GO" id="GO:0003700">
    <property type="term" value="F:DNA-binding transcription factor activity"/>
    <property type="evidence" value="ECO:0007669"/>
    <property type="project" value="TreeGrafter"/>
</dbReference>
<protein>
    <recommendedName>
        <fullName evidence="5">HTH tetR-type domain-containing protein</fullName>
    </recommendedName>
</protein>
<evidence type="ECO:0000313" key="7">
    <source>
        <dbReference type="Proteomes" id="UP000050277"/>
    </source>
</evidence>
<proteinExistence type="predicted"/>
<sequence length="214" mass="24553">MPSLEKPTKPAVSLKERQREERARLILEAAQTILLERGYHETSIDDIASQVGIAKGTVYLHFPSKEDLMIALVEGQLQNFVQVIEEVAASTCSARERLEAILRRTYDPSEARRMQIFLEVFGSADMRSRFAEKHERTQPIIDHARTLLRAIIEQGKAQGEFDQHISTKVMIVMYLNLLSPRNYHHLTTDQTVAFEELLPQIIQIFFHGISRKQA</sequence>
<dbReference type="OrthoDB" id="9809994at2"/>
<evidence type="ECO:0000259" key="5">
    <source>
        <dbReference type="PROSITE" id="PS50977"/>
    </source>
</evidence>
<dbReference type="SUPFAM" id="SSF48498">
    <property type="entry name" value="Tetracyclin repressor-like, C-terminal domain"/>
    <property type="match status" value="1"/>
</dbReference>
<dbReference type="FunFam" id="1.10.10.60:FF:000141">
    <property type="entry name" value="TetR family transcriptional regulator"/>
    <property type="match status" value="1"/>
</dbReference>
<evidence type="ECO:0000313" key="6">
    <source>
        <dbReference type="EMBL" id="KPL90300.1"/>
    </source>
</evidence>
<keyword evidence="7" id="KW-1185">Reference proteome</keyword>
<feature type="domain" description="HTH tetR-type" evidence="5">
    <location>
        <begin position="20"/>
        <end position="80"/>
    </location>
</feature>
<name>A0A0P6Y365_9CHLR</name>
<gene>
    <name evidence="6" type="ORF">SE18_06680</name>
</gene>
<keyword evidence="3" id="KW-0804">Transcription</keyword>
<keyword evidence="2 4" id="KW-0238">DNA-binding</keyword>
<dbReference type="InterPro" id="IPR023772">
    <property type="entry name" value="DNA-bd_HTH_TetR-type_CS"/>
</dbReference>
<dbReference type="EMBL" id="LGKP01000012">
    <property type="protein sequence ID" value="KPL90300.1"/>
    <property type="molecule type" value="Genomic_DNA"/>
</dbReference>
<evidence type="ECO:0000256" key="4">
    <source>
        <dbReference type="PROSITE-ProRule" id="PRU00335"/>
    </source>
</evidence>
<dbReference type="GO" id="GO:0045892">
    <property type="term" value="P:negative regulation of DNA-templated transcription"/>
    <property type="evidence" value="ECO:0007669"/>
    <property type="project" value="UniProtKB-ARBA"/>
</dbReference>
<feature type="DNA-binding region" description="H-T-H motif" evidence="4">
    <location>
        <begin position="43"/>
        <end position="62"/>
    </location>
</feature>
<organism evidence="6 7">
    <name type="scientific">Herpetosiphon geysericola</name>
    <dbReference type="NCBI Taxonomy" id="70996"/>
    <lineage>
        <taxon>Bacteria</taxon>
        <taxon>Bacillati</taxon>
        <taxon>Chloroflexota</taxon>
        <taxon>Chloroflexia</taxon>
        <taxon>Herpetosiphonales</taxon>
        <taxon>Herpetosiphonaceae</taxon>
        <taxon>Herpetosiphon</taxon>
    </lineage>
</organism>
<dbReference type="GO" id="GO:0000976">
    <property type="term" value="F:transcription cis-regulatory region binding"/>
    <property type="evidence" value="ECO:0007669"/>
    <property type="project" value="TreeGrafter"/>
</dbReference>
<dbReference type="PANTHER" id="PTHR30055">
    <property type="entry name" value="HTH-TYPE TRANSCRIPTIONAL REGULATOR RUTR"/>
    <property type="match status" value="1"/>
</dbReference>
<dbReference type="STRING" id="70996.SE18_06680"/>
<keyword evidence="1" id="KW-0805">Transcription regulation</keyword>
<accession>A0A0P6Y365</accession>
<dbReference type="Pfam" id="PF00440">
    <property type="entry name" value="TetR_N"/>
    <property type="match status" value="1"/>
</dbReference>
<dbReference type="PRINTS" id="PR00455">
    <property type="entry name" value="HTHTETR"/>
</dbReference>
<dbReference type="InterPro" id="IPR009057">
    <property type="entry name" value="Homeodomain-like_sf"/>
</dbReference>
<dbReference type="PANTHER" id="PTHR30055:SF234">
    <property type="entry name" value="HTH-TYPE TRANSCRIPTIONAL REGULATOR BETI"/>
    <property type="match status" value="1"/>
</dbReference>
<comment type="caution">
    <text evidence="6">The sequence shown here is derived from an EMBL/GenBank/DDBJ whole genome shotgun (WGS) entry which is preliminary data.</text>
</comment>
<dbReference type="InterPro" id="IPR036271">
    <property type="entry name" value="Tet_transcr_reg_TetR-rel_C_sf"/>
</dbReference>
<dbReference type="SUPFAM" id="SSF46689">
    <property type="entry name" value="Homeodomain-like"/>
    <property type="match status" value="1"/>
</dbReference>
<dbReference type="PROSITE" id="PS50977">
    <property type="entry name" value="HTH_TETR_2"/>
    <property type="match status" value="1"/>
</dbReference>
<dbReference type="InterPro" id="IPR050109">
    <property type="entry name" value="HTH-type_TetR-like_transc_reg"/>
</dbReference>